<dbReference type="PANTHER" id="PTHR43791">
    <property type="entry name" value="PERMEASE-RELATED"/>
    <property type="match status" value="1"/>
</dbReference>
<feature type="transmembrane region" description="Helical" evidence="6">
    <location>
        <begin position="220"/>
        <end position="242"/>
    </location>
</feature>
<evidence type="ECO:0000259" key="7">
    <source>
        <dbReference type="PROSITE" id="PS50850"/>
    </source>
</evidence>
<dbReference type="OrthoDB" id="2962993at2759"/>
<reference evidence="8" key="1">
    <citation type="journal article" date="2020" name="Stud. Mycol.">
        <title>101 Dothideomycetes genomes: a test case for predicting lifestyles and emergence of pathogens.</title>
        <authorList>
            <person name="Haridas S."/>
            <person name="Albert R."/>
            <person name="Binder M."/>
            <person name="Bloem J."/>
            <person name="Labutti K."/>
            <person name="Salamov A."/>
            <person name="Andreopoulos B."/>
            <person name="Baker S."/>
            <person name="Barry K."/>
            <person name="Bills G."/>
            <person name="Bluhm B."/>
            <person name="Cannon C."/>
            <person name="Castanera R."/>
            <person name="Culley D."/>
            <person name="Daum C."/>
            <person name="Ezra D."/>
            <person name="Gonzalez J."/>
            <person name="Henrissat B."/>
            <person name="Kuo A."/>
            <person name="Liang C."/>
            <person name="Lipzen A."/>
            <person name="Lutzoni F."/>
            <person name="Magnuson J."/>
            <person name="Mondo S."/>
            <person name="Nolan M."/>
            <person name="Ohm R."/>
            <person name="Pangilinan J."/>
            <person name="Park H.-J."/>
            <person name="Ramirez L."/>
            <person name="Alfaro M."/>
            <person name="Sun H."/>
            <person name="Tritt A."/>
            <person name="Yoshinaga Y."/>
            <person name="Zwiers L.-H."/>
            <person name="Turgeon B."/>
            <person name="Goodwin S."/>
            <person name="Spatafora J."/>
            <person name="Crous P."/>
            <person name="Grigoriev I."/>
        </authorList>
    </citation>
    <scope>NUCLEOTIDE SEQUENCE</scope>
    <source>
        <strain evidence="8">CBS 133067</strain>
    </source>
</reference>
<feature type="transmembrane region" description="Helical" evidence="6">
    <location>
        <begin position="327"/>
        <end position="351"/>
    </location>
</feature>
<organism evidence="8 9">
    <name type="scientific">Rhizodiscina lignyota</name>
    <dbReference type="NCBI Taxonomy" id="1504668"/>
    <lineage>
        <taxon>Eukaryota</taxon>
        <taxon>Fungi</taxon>
        <taxon>Dikarya</taxon>
        <taxon>Ascomycota</taxon>
        <taxon>Pezizomycotina</taxon>
        <taxon>Dothideomycetes</taxon>
        <taxon>Pleosporomycetidae</taxon>
        <taxon>Aulographales</taxon>
        <taxon>Rhizodiscinaceae</taxon>
        <taxon>Rhizodiscina</taxon>
    </lineage>
</organism>
<comment type="subcellular location">
    <subcellularLocation>
        <location evidence="1">Membrane</location>
        <topology evidence="1">Multi-pass membrane protein</topology>
    </subcellularLocation>
</comment>
<dbReference type="PANTHER" id="PTHR43791:SF18">
    <property type="entry name" value="NICOTINIC ACID TRANSPORTER TNA1, PUTATIVE (AFU_ORTHOLOGUE AFUA_3G03820)-RELATED"/>
    <property type="match status" value="1"/>
</dbReference>
<comment type="caution">
    <text evidence="8">The sequence shown here is derived from an EMBL/GenBank/DDBJ whole genome shotgun (WGS) entry which is preliminary data.</text>
</comment>
<evidence type="ECO:0000256" key="2">
    <source>
        <dbReference type="ARBA" id="ARBA00022448"/>
    </source>
</evidence>
<evidence type="ECO:0000256" key="6">
    <source>
        <dbReference type="SAM" id="Phobius"/>
    </source>
</evidence>
<keyword evidence="2" id="KW-0813">Transport</keyword>
<dbReference type="InterPro" id="IPR020846">
    <property type="entry name" value="MFS_dom"/>
</dbReference>
<dbReference type="Gene3D" id="1.20.1250.20">
    <property type="entry name" value="MFS general substrate transporter like domains"/>
    <property type="match status" value="2"/>
</dbReference>
<proteinExistence type="predicted"/>
<feature type="transmembrane region" description="Helical" evidence="6">
    <location>
        <begin position="449"/>
        <end position="475"/>
    </location>
</feature>
<dbReference type="EMBL" id="ML978140">
    <property type="protein sequence ID" value="KAF2093018.1"/>
    <property type="molecule type" value="Genomic_DNA"/>
</dbReference>
<feature type="transmembrane region" description="Helical" evidence="6">
    <location>
        <begin position="387"/>
        <end position="409"/>
    </location>
</feature>
<accession>A0A9P4I3X1</accession>
<keyword evidence="3 6" id="KW-0812">Transmembrane</keyword>
<evidence type="ECO:0000256" key="5">
    <source>
        <dbReference type="ARBA" id="ARBA00023136"/>
    </source>
</evidence>
<dbReference type="AlphaFoldDB" id="A0A9P4I3X1"/>
<name>A0A9P4I3X1_9PEZI</name>
<dbReference type="GO" id="GO:0022857">
    <property type="term" value="F:transmembrane transporter activity"/>
    <property type="evidence" value="ECO:0007669"/>
    <property type="project" value="InterPro"/>
</dbReference>
<dbReference type="Pfam" id="PF07690">
    <property type="entry name" value="MFS_1"/>
    <property type="match status" value="1"/>
</dbReference>
<keyword evidence="9" id="KW-1185">Reference proteome</keyword>
<feature type="transmembrane region" description="Helical" evidence="6">
    <location>
        <begin position="127"/>
        <end position="145"/>
    </location>
</feature>
<dbReference type="FunFam" id="1.20.1250.20:FF:000013">
    <property type="entry name" value="MFS general substrate transporter"/>
    <property type="match status" value="1"/>
</dbReference>
<evidence type="ECO:0000313" key="8">
    <source>
        <dbReference type="EMBL" id="KAF2093018.1"/>
    </source>
</evidence>
<keyword evidence="5 6" id="KW-0472">Membrane</keyword>
<dbReference type="FunFam" id="1.20.1250.20:FF:000034">
    <property type="entry name" value="MFS general substrate transporter"/>
    <property type="match status" value="1"/>
</dbReference>
<feature type="transmembrane region" description="Helical" evidence="6">
    <location>
        <begin position="157"/>
        <end position="177"/>
    </location>
</feature>
<dbReference type="PROSITE" id="PS50850">
    <property type="entry name" value="MFS"/>
    <property type="match status" value="1"/>
</dbReference>
<feature type="domain" description="Major facilitator superfamily (MFS) profile" evidence="7">
    <location>
        <begin position="61"/>
        <end position="476"/>
    </location>
</feature>
<gene>
    <name evidence="8" type="ORF">NA57DRAFT_49231</name>
</gene>
<keyword evidence="4 6" id="KW-1133">Transmembrane helix</keyword>
<dbReference type="InterPro" id="IPR011701">
    <property type="entry name" value="MFS"/>
</dbReference>
<feature type="transmembrane region" description="Helical" evidence="6">
    <location>
        <begin position="61"/>
        <end position="79"/>
    </location>
</feature>
<feature type="transmembrane region" description="Helical" evidence="6">
    <location>
        <begin position="296"/>
        <end position="321"/>
    </location>
</feature>
<feature type="transmembrane region" description="Helical" evidence="6">
    <location>
        <begin position="189"/>
        <end position="208"/>
    </location>
</feature>
<evidence type="ECO:0000313" key="9">
    <source>
        <dbReference type="Proteomes" id="UP000799772"/>
    </source>
</evidence>
<dbReference type="InterPro" id="IPR036259">
    <property type="entry name" value="MFS_trans_sf"/>
</dbReference>
<feature type="transmembrane region" description="Helical" evidence="6">
    <location>
        <begin position="99"/>
        <end position="120"/>
    </location>
</feature>
<dbReference type="SUPFAM" id="SSF103473">
    <property type="entry name" value="MFS general substrate transporter"/>
    <property type="match status" value="1"/>
</dbReference>
<feature type="transmembrane region" description="Helical" evidence="6">
    <location>
        <begin position="421"/>
        <end position="443"/>
    </location>
</feature>
<evidence type="ECO:0000256" key="1">
    <source>
        <dbReference type="ARBA" id="ARBA00004141"/>
    </source>
</evidence>
<dbReference type="Proteomes" id="UP000799772">
    <property type="component" value="Unassembled WGS sequence"/>
</dbReference>
<sequence>MDGHAEKNLSASPDEKIIIQEFRTEKDGEPEHIEIVANSVAIPEYTDKEARRIMWKVDLRLIPMLAWFYLLAFLDRGNIGNAKVAGMQKDLHLSGGQYNLAITLFFIPYALLEVPCNIVAKTIPPNVWLAIMMFAWGICMTLMGIVQNFAGLSCARWFLGVCEAGFFPCAAFLLTLFYKRYELLSRLAVFYSCSSLSGAFSGLLAFGLEKMEGVGGLAGWRWIFIIEGFLPILTAVAAFFIVPNSPETCKFLTQEERDFIIYRLQVETGSGRGRVTNNDKLTVSHILAALREWRTWAAVIMFWGCSVGVYAFTFTIPVVILELGFTAAVAQLMTIPIYVVTCGFIIFWAWLSDRYQVRSYFMAGGFILAEIGLIALLVIPHPKLPSLTYFFLFPTAMGLYCNQQLVLAWTANNAAPSSKRAIAMALLISIGNLSGIIGSNIFVQNEAPRYWAGFGTCLTCVVAAQLMSFFLRWSYDKVNKEREKMSVEEVRAKYTEVELLEMGDKSPFFRYTL</sequence>
<feature type="transmembrane region" description="Helical" evidence="6">
    <location>
        <begin position="360"/>
        <end position="381"/>
    </location>
</feature>
<dbReference type="GO" id="GO:0016020">
    <property type="term" value="C:membrane"/>
    <property type="evidence" value="ECO:0007669"/>
    <property type="project" value="UniProtKB-SubCell"/>
</dbReference>
<evidence type="ECO:0000256" key="4">
    <source>
        <dbReference type="ARBA" id="ARBA00022989"/>
    </source>
</evidence>
<evidence type="ECO:0000256" key="3">
    <source>
        <dbReference type="ARBA" id="ARBA00022692"/>
    </source>
</evidence>
<protein>
    <submittedName>
        <fullName evidence="8">MFS general substrate transporter</fullName>
    </submittedName>
</protein>